<evidence type="ECO:0000313" key="2">
    <source>
        <dbReference type="EMBL" id="GAA4792265.1"/>
    </source>
</evidence>
<dbReference type="Proteomes" id="UP001501265">
    <property type="component" value="Unassembled WGS sequence"/>
</dbReference>
<keyword evidence="3" id="KW-1185">Reference proteome</keyword>
<dbReference type="Pfam" id="PF17196">
    <property type="entry name" value="DUF5133"/>
    <property type="match status" value="1"/>
</dbReference>
<dbReference type="InterPro" id="IPR033457">
    <property type="entry name" value="DUF5133"/>
</dbReference>
<evidence type="ECO:0000256" key="1">
    <source>
        <dbReference type="SAM" id="MobiDB-lite"/>
    </source>
</evidence>
<feature type="region of interest" description="Disordered" evidence="1">
    <location>
        <begin position="65"/>
        <end position="102"/>
    </location>
</feature>
<gene>
    <name evidence="2" type="ORF">GCM10023220_17430</name>
</gene>
<organism evidence="2 3">
    <name type="scientific">Streptomyces ziwulingensis</name>
    <dbReference type="NCBI Taxonomy" id="1045501"/>
    <lineage>
        <taxon>Bacteria</taxon>
        <taxon>Bacillati</taxon>
        <taxon>Actinomycetota</taxon>
        <taxon>Actinomycetes</taxon>
        <taxon>Kitasatosporales</taxon>
        <taxon>Streptomycetaceae</taxon>
        <taxon>Streptomyces</taxon>
    </lineage>
</organism>
<name>A0ABP9BAJ7_9ACTN</name>
<protein>
    <recommendedName>
        <fullName evidence="4">DUF5133 domain-containing protein</fullName>
    </recommendedName>
</protein>
<evidence type="ECO:0000313" key="3">
    <source>
        <dbReference type="Proteomes" id="UP001501265"/>
    </source>
</evidence>
<evidence type="ECO:0008006" key="4">
    <source>
        <dbReference type="Google" id="ProtNLM"/>
    </source>
</evidence>
<feature type="compositionally biased region" description="Low complexity" evidence="1">
    <location>
        <begin position="84"/>
        <end position="102"/>
    </location>
</feature>
<proteinExistence type="predicted"/>
<dbReference type="EMBL" id="BAABIG010000017">
    <property type="protein sequence ID" value="GAA4792265.1"/>
    <property type="molecule type" value="Genomic_DNA"/>
</dbReference>
<feature type="compositionally biased region" description="Pro residues" evidence="1">
    <location>
        <begin position="66"/>
        <end position="83"/>
    </location>
</feature>
<sequence>MLRPHPAELRRLVEEYEAAAARRPADGTADPDPRARDLAYTLCVSTGTRDIRLALQAARDWLTPAAVPPPTAVPVPTPRPPAAPASEAVTAAPAPEALAVAD</sequence>
<accession>A0ABP9BAJ7</accession>
<comment type="caution">
    <text evidence="2">The sequence shown here is derived from an EMBL/GenBank/DDBJ whole genome shotgun (WGS) entry which is preliminary data.</text>
</comment>
<dbReference type="RefSeq" id="WP_345618478.1">
    <property type="nucleotide sequence ID" value="NZ_BAABIG010000017.1"/>
</dbReference>
<reference evidence="3" key="1">
    <citation type="journal article" date="2019" name="Int. J. Syst. Evol. Microbiol.">
        <title>The Global Catalogue of Microorganisms (GCM) 10K type strain sequencing project: providing services to taxonomists for standard genome sequencing and annotation.</title>
        <authorList>
            <consortium name="The Broad Institute Genomics Platform"/>
            <consortium name="The Broad Institute Genome Sequencing Center for Infectious Disease"/>
            <person name="Wu L."/>
            <person name="Ma J."/>
        </authorList>
    </citation>
    <scope>NUCLEOTIDE SEQUENCE [LARGE SCALE GENOMIC DNA]</scope>
    <source>
        <strain evidence="3">JCM 18081</strain>
    </source>
</reference>